<dbReference type="InParanoid" id="A0A517SGD2"/>
<gene>
    <name evidence="1" type="ORF">Pan44_32200</name>
</gene>
<dbReference type="PROSITE" id="PS51257">
    <property type="entry name" value="PROKAR_LIPOPROTEIN"/>
    <property type="match status" value="1"/>
</dbReference>
<evidence type="ECO:0000313" key="1">
    <source>
        <dbReference type="EMBL" id="QDT55178.1"/>
    </source>
</evidence>
<reference evidence="1 2" key="1">
    <citation type="submission" date="2019-02" db="EMBL/GenBank/DDBJ databases">
        <title>Deep-cultivation of Planctomycetes and their phenomic and genomic characterization uncovers novel biology.</title>
        <authorList>
            <person name="Wiegand S."/>
            <person name="Jogler M."/>
            <person name="Boedeker C."/>
            <person name="Pinto D."/>
            <person name="Vollmers J."/>
            <person name="Rivas-Marin E."/>
            <person name="Kohn T."/>
            <person name="Peeters S.H."/>
            <person name="Heuer A."/>
            <person name="Rast P."/>
            <person name="Oberbeckmann S."/>
            <person name="Bunk B."/>
            <person name="Jeske O."/>
            <person name="Meyerdierks A."/>
            <person name="Storesund J.E."/>
            <person name="Kallscheuer N."/>
            <person name="Luecker S."/>
            <person name="Lage O.M."/>
            <person name="Pohl T."/>
            <person name="Merkel B.J."/>
            <person name="Hornburger P."/>
            <person name="Mueller R.-W."/>
            <person name="Bruemmer F."/>
            <person name="Labrenz M."/>
            <person name="Spormann A.M."/>
            <person name="Op den Camp H."/>
            <person name="Overmann J."/>
            <person name="Amann R."/>
            <person name="Jetten M.S.M."/>
            <person name="Mascher T."/>
            <person name="Medema M.H."/>
            <person name="Devos D.P."/>
            <person name="Kaster A.-K."/>
            <person name="Ovreas L."/>
            <person name="Rohde M."/>
            <person name="Galperin M.Y."/>
            <person name="Jogler C."/>
        </authorList>
    </citation>
    <scope>NUCLEOTIDE SEQUENCE [LARGE SCALE GENOMIC DNA]</scope>
    <source>
        <strain evidence="1 2">Pan44</strain>
    </source>
</reference>
<organism evidence="1 2">
    <name type="scientific">Caulifigura coniformis</name>
    <dbReference type="NCBI Taxonomy" id="2527983"/>
    <lineage>
        <taxon>Bacteria</taxon>
        <taxon>Pseudomonadati</taxon>
        <taxon>Planctomycetota</taxon>
        <taxon>Planctomycetia</taxon>
        <taxon>Planctomycetales</taxon>
        <taxon>Planctomycetaceae</taxon>
        <taxon>Caulifigura</taxon>
    </lineage>
</organism>
<dbReference type="AlphaFoldDB" id="A0A517SGD2"/>
<evidence type="ECO:0000313" key="2">
    <source>
        <dbReference type="Proteomes" id="UP000315700"/>
    </source>
</evidence>
<dbReference type="EMBL" id="CP036271">
    <property type="protein sequence ID" value="QDT55178.1"/>
    <property type="molecule type" value="Genomic_DNA"/>
</dbReference>
<accession>A0A517SGD2</accession>
<dbReference type="Proteomes" id="UP000315700">
    <property type="component" value="Chromosome"/>
</dbReference>
<keyword evidence="2" id="KW-1185">Reference proteome</keyword>
<proteinExistence type="predicted"/>
<name>A0A517SGD2_9PLAN</name>
<dbReference type="KEGG" id="ccos:Pan44_32200"/>
<sequence>MALRQLSMFLAAVVLVGCGSGEPEFHQLRGNATFDGKPIVYGTIEFIPDKGLQGPAGNADIVDGVYDTSAAGGKGLSKGPHIARITFFAEKLPPTNDDETVTVKGPLPIAIGFPIEVTVDGPTLDLAVPANAKGFDMFKGASHGRRSNET</sequence>
<protein>
    <submittedName>
        <fullName evidence="1">Uncharacterized protein</fullName>
    </submittedName>
</protein>